<sequence length="62" mass="6510">MLSRALNGNAGLAGWNLVMLAPDGGLPSLLVAYRWPVTIGLGAVLASALLALRQAARARRKR</sequence>
<keyword evidence="1" id="KW-0472">Membrane</keyword>
<dbReference type="AlphaFoldDB" id="A0A377TQS0"/>
<evidence type="ECO:0000256" key="1">
    <source>
        <dbReference type="SAM" id="Phobius"/>
    </source>
</evidence>
<keyword evidence="1" id="KW-0812">Transmembrane</keyword>
<organism evidence="2 3">
    <name type="scientific">Klebsiella pneumoniae</name>
    <dbReference type="NCBI Taxonomy" id="573"/>
    <lineage>
        <taxon>Bacteria</taxon>
        <taxon>Pseudomonadati</taxon>
        <taxon>Pseudomonadota</taxon>
        <taxon>Gammaproteobacteria</taxon>
        <taxon>Enterobacterales</taxon>
        <taxon>Enterobacteriaceae</taxon>
        <taxon>Klebsiella/Raoultella group</taxon>
        <taxon>Klebsiella</taxon>
        <taxon>Klebsiella pneumoniae complex</taxon>
    </lineage>
</organism>
<gene>
    <name evidence="2" type="ORF">NCTC9140_02586</name>
</gene>
<dbReference type="EMBL" id="UGKQ01000007">
    <property type="protein sequence ID" value="STS80868.1"/>
    <property type="molecule type" value="Genomic_DNA"/>
</dbReference>
<accession>A0A377TQS0</accession>
<reference evidence="2 3" key="1">
    <citation type="submission" date="2018-06" db="EMBL/GenBank/DDBJ databases">
        <authorList>
            <consortium name="Pathogen Informatics"/>
            <person name="Doyle S."/>
        </authorList>
    </citation>
    <scope>NUCLEOTIDE SEQUENCE [LARGE SCALE GENOMIC DNA]</scope>
    <source>
        <strain evidence="2 3">NCTC9140</strain>
    </source>
</reference>
<proteinExistence type="predicted"/>
<dbReference type="Proteomes" id="UP000254938">
    <property type="component" value="Unassembled WGS sequence"/>
</dbReference>
<evidence type="ECO:0000313" key="3">
    <source>
        <dbReference type="Proteomes" id="UP000254938"/>
    </source>
</evidence>
<name>A0A377TQS0_KLEPN</name>
<evidence type="ECO:0000313" key="2">
    <source>
        <dbReference type="EMBL" id="STS80868.1"/>
    </source>
</evidence>
<feature type="transmembrane region" description="Helical" evidence="1">
    <location>
        <begin position="32"/>
        <end position="52"/>
    </location>
</feature>
<protein>
    <submittedName>
        <fullName evidence="2">Uncharacterized protein</fullName>
    </submittedName>
</protein>
<keyword evidence="1" id="KW-1133">Transmembrane helix</keyword>